<dbReference type="OrthoDB" id="4848194at2759"/>
<feature type="signal peptide" evidence="2">
    <location>
        <begin position="1"/>
        <end position="16"/>
    </location>
</feature>
<reference evidence="3 4" key="1">
    <citation type="journal article" date="2019" name="Genome Biol. Evol.">
        <title>Genomic Plasticity Mediated by Transposable Elements in the Plant Pathogenic Fungus Colletotrichum higginsianum.</title>
        <authorList>
            <person name="Tsushima A."/>
            <person name="Gan P."/>
            <person name="Kumakura N."/>
            <person name="Narusaka M."/>
            <person name="Takano Y."/>
            <person name="Narusaka Y."/>
            <person name="Shirasu K."/>
        </authorList>
    </citation>
    <scope>NUCLEOTIDE SEQUENCE [LARGE SCALE GENOMIC DNA]</scope>
    <source>
        <strain evidence="3 4">MAFF305635-RFP</strain>
    </source>
</reference>
<comment type="caution">
    <text evidence="3">The sequence shown here is derived from an EMBL/GenBank/DDBJ whole genome shotgun (WGS) entry which is preliminary data.</text>
</comment>
<dbReference type="Proteomes" id="UP000305883">
    <property type="component" value="Unassembled WGS sequence"/>
</dbReference>
<evidence type="ECO:0000313" key="4">
    <source>
        <dbReference type="Proteomes" id="UP000305883"/>
    </source>
</evidence>
<feature type="compositionally biased region" description="Basic and acidic residues" evidence="1">
    <location>
        <begin position="96"/>
        <end position="112"/>
    </location>
</feature>
<dbReference type="EMBL" id="MWPZ01000002">
    <property type="protein sequence ID" value="TID05120.1"/>
    <property type="molecule type" value="Genomic_DNA"/>
</dbReference>
<name>A0A4T0WGF8_9PEZI</name>
<protein>
    <submittedName>
        <fullName evidence="3">Uncharacterized protein</fullName>
    </submittedName>
</protein>
<organism evidence="3 4">
    <name type="scientific">Colletotrichum higginsianum</name>
    <dbReference type="NCBI Taxonomy" id="80884"/>
    <lineage>
        <taxon>Eukaryota</taxon>
        <taxon>Fungi</taxon>
        <taxon>Dikarya</taxon>
        <taxon>Ascomycota</taxon>
        <taxon>Pezizomycotina</taxon>
        <taxon>Sordariomycetes</taxon>
        <taxon>Hypocreomycetidae</taxon>
        <taxon>Glomerellales</taxon>
        <taxon>Glomerellaceae</taxon>
        <taxon>Colletotrichum</taxon>
        <taxon>Colletotrichum destructivum species complex</taxon>
    </lineage>
</organism>
<gene>
    <name evidence="3" type="ORF">CH35J_001758</name>
</gene>
<dbReference type="AlphaFoldDB" id="A0A4T0WGF8"/>
<feature type="region of interest" description="Disordered" evidence="1">
    <location>
        <begin position="63"/>
        <end position="112"/>
    </location>
</feature>
<accession>A0A4T0WGF8</accession>
<sequence>MRVSVLALALSSGASALPALGGLAVRQASHLANRNVEFKGAEAPSLIDDMNLSRAETIAVREEMTADTQKRSMAVEPRQAAKTGGKNAQEGAPRIEAIDDNKKNPKTDLTDREAAEIVSSIDLTDKKAAGSLDAKGQRNPLPGLSAEMTDLIIKQGLAALKEAGA</sequence>
<evidence type="ECO:0000256" key="1">
    <source>
        <dbReference type="SAM" id="MobiDB-lite"/>
    </source>
</evidence>
<evidence type="ECO:0000256" key="2">
    <source>
        <dbReference type="SAM" id="SignalP"/>
    </source>
</evidence>
<keyword evidence="2" id="KW-0732">Signal</keyword>
<evidence type="ECO:0000313" key="3">
    <source>
        <dbReference type="EMBL" id="TID05120.1"/>
    </source>
</evidence>
<proteinExistence type="predicted"/>
<feature type="chain" id="PRO_5020215395" evidence="2">
    <location>
        <begin position="17"/>
        <end position="165"/>
    </location>
</feature>